<protein>
    <submittedName>
        <fullName evidence="1">Uncharacterized protein</fullName>
    </submittedName>
</protein>
<evidence type="ECO:0000313" key="1">
    <source>
        <dbReference type="EMBL" id="GGM30689.1"/>
    </source>
</evidence>
<evidence type="ECO:0000313" key="2">
    <source>
        <dbReference type="Proteomes" id="UP000616499"/>
    </source>
</evidence>
<dbReference type="RefSeq" id="WP_188868540.1">
    <property type="nucleotide sequence ID" value="NZ_BMNW01000019.1"/>
</dbReference>
<reference evidence="2" key="1">
    <citation type="journal article" date="2019" name="Int. J. Syst. Evol. Microbiol.">
        <title>The Global Catalogue of Microorganisms (GCM) 10K type strain sequencing project: providing services to taxonomists for standard genome sequencing and annotation.</title>
        <authorList>
            <consortium name="The Broad Institute Genomics Platform"/>
            <consortium name="The Broad Institute Genome Sequencing Center for Infectious Disease"/>
            <person name="Wu L."/>
            <person name="Ma J."/>
        </authorList>
    </citation>
    <scope>NUCLEOTIDE SEQUENCE [LARGE SCALE GENOMIC DNA]</scope>
    <source>
        <strain evidence="2">JCM 13501</strain>
    </source>
</reference>
<dbReference type="EMBL" id="BMNW01000019">
    <property type="protein sequence ID" value="GGM30689.1"/>
    <property type="molecule type" value="Genomic_DNA"/>
</dbReference>
<name>A0ABQ2H460_9PSED</name>
<gene>
    <name evidence="1" type="ORF">GCM10009425_46650</name>
</gene>
<keyword evidence="2" id="KW-1185">Reference proteome</keyword>
<dbReference type="Proteomes" id="UP000616499">
    <property type="component" value="Unassembled WGS sequence"/>
</dbReference>
<accession>A0ABQ2H460</accession>
<sequence length="80" mass="8917">MQLDKSHVVAACMVIQTETSLLIEVMKLKQGRGGTRVGVVTKFAVEHTQQRSSISYRDGHSEGWSVRPETVITNKALFED</sequence>
<organism evidence="1 2">
    <name type="scientific">Pseudomonas asuensis</name>
    <dbReference type="NCBI Taxonomy" id="1825787"/>
    <lineage>
        <taxon>Bacteria</taxon>
        <taxon>Pseudomonadati</taxon>
        <taxon>Pseudomonadota</taxon>
        <taxon>Gammaproteobacteria</taxon>
        <taxon>Pseudomonadales</taxon>
        <taxon>Pseudomonadaceae</taxon>
        <taxon>Pseudomonas</taxon>
    </lineage>
</organism>
<comment type="caution">
    <text evidence="1">The sequence shown here is derived from an EMBL/GenBank/DDBJ whole genome shotgun (WGS) entry which is preliminary data.</text>
</comment>
<proteinExistence type="predicted"/>